<organism evidence="3 4">
    <name type="scientific">Microbacterium oryzae</name>
    <dbReference type="NCBI Taxonomy" id="743009"/>
    <lineage>
        <taxon>Bacteria</taxon>
        <taxon>Bacillati</taxon>
        <taxon>Actinomycetota</taxon>
        <taxon>Actinomycetes</taxon>
        <taxon>Micrococcales</taxon>
        <taxon>Microbacteriaceae</taxon>
        <taxon>Microbacterium</taxon>
    </lineage>
</organism>
<dbReference type="Gene3D" id="3.40.50.1460">
    <property type="match status" value="1"/>
</dbReference>
<feature type="compositionally biased region" description="Basic and acidic residues" evidence="1">
    <location>
        <begin position="565"/>
        <end position="574"/>
    </location>
</feature>
<name>A0A6I6EAR2_9MICO</name>
<dbReference type="AlphaFoldDB" id="A0A6I6EAR2"/>
<feature type="region of interest" description="Disordered" evidence="1">
    <location>
        <begin position="562"/>
        <end position="587"/>
    </location>
</feature>
<dbReference type="EMBL" id="CP032550">
    <property type="protein sequence ID" value="QGU28198.1"/>
    <property type="molecule type" value="Genomic_DNA"/>
</dbReference>
<dbReference type="KEGG" id="moj:D7D94_11315"/>
<dbReference type="RefSeq" id="WP_156242709.1">
    <property type="nucleotide sequence ID" value="NZ_BAAAZL010000004.1"/>
</dbReference>
<keyword evidence="4" id="KW-1185">Reference proteome</keyword>
<dbReference type="OrthoDB" id="1491023at2"/>
<accession>A0A6I6EAR2</accession>
<dbReference type="InterPro" id="IPR029030">
    <property type="entry name" value="Caspase-like_dom_sf"/>
</dbReference>
<dbReference type="InterPro" id="IPR011600">
    <property type="entry name" value="Pept_C14_caspase"/>
</dbReference>
<evidence type="ECO:0000313" key="4">
    <source>
        <dbReference type="Proteomes" id="UP000422989"/>
    </source>
</evidence>
<dbReference type="PANTHER" id="PTHR48104">
    <property type="entry name" value="METACASPASE-4"/>
    <property type="match status" value="1"/>
</dbReference>
<gene>
    <name evidence="3" type="ORF">D7D94_11315</name>
</gene>
<evidence type="ECO:0000259" key="2">
    <source>
        <dbReference type="Pfam" id="PF00656"/>
    </source>
</evidence>
<sequence>MNASTGTETAPSSTRGVQLTPDQLEALKPHVIALDDGRLGREATPHPQTAQRFTTVEADIDAIFRTHLPAFIEEKGLGTVPIVLYAHGGLVGVEAGFATAHQQVQWWKDNGVYPIHFVWKSGAMTAIWDAIGRWVTGGSRGPLGDAKDFLIEKGARAIGGEPVWRDMKLDAAASSDKAGGARVFVTKLREWMKDNPDRASIHALGHSAGSIFHSHLVPVALEAGIPRFETVTFLAPAVRMDTFRTLLLPHTDKIGKLTIFTMTEKAELDDNCFTHYGKSLLCLVSAAFEPNPGTRILGLHKDIQADGAVRDLLEGPGGELVLTPNKNSGDRASGADSHGGFDNDGPTMESVLLRVTGLRKPIVSFPEGARSADPLDDIAMPDSPRGITGQTALCVGIDDYKQPSDRLKGAVEDTQSWGEVLRGAGFTVTTLTNSDATRANILGALFRMVTTAAPDDVLVFQYAGHGTFVTDEQGGDEKDGKDEAICPVDFREGQLILDDDLARIWDLLPDRVSLTIFFDSCHSGNGSRRVSESEVSLPRGVELTEQDEYEFRAARGMAAPRGRTKALERVKDSETDTTPEAAGETSRQREVLFAACESQQLAWETNGQGDFTRTVAPLLAEHIGRISNRAFFEKIVATFDAHRQTPSFTALDEHSEALLLSHGGNAVERTDDGGVSEAGSDGAVLAVGGAVAASGSRKDAAVAQILRGLADLIEG</sequence>
<dbReference type="PANTHER" id="PTHR48104:SF30">
    <property type="entry name" value="METACASPASE-1"/>
    <property type="match status" value="1"/>
</dbReference>
<protein>
    <submittedName>
        <fullName evidence="3">Caspase family protein</fullName>
    </submittedName>
</protein>
<dbReference type="Proteomes" id="UP000422989">
    <property type="component" value="Chromosome"/>
</dbReference>
<dbReference type="GO" id="GO:0004197">
    <property type="term" value="F:cysteine-type endopeptidase activity"/>
    <property type="evidence" value="ECO:0007669"/>
    <property type="project" value="InterPro"/>
</dbReference>
<evidence type="ECO:0000313" key="3">
    <source>
        <dbReference type="EMBL" id="QGU28198.1"/>
    </source>
</evidence>
<dbReference type="GO" id="GO:0006508">
    <property type="term" value="P:proteolysis"/>
    <property type="evidence" value="ECO:0007669"/>
    <property type="project" value="InterPro"/>
</dbReference>
<proteinExistence type="predicted"/>
<feature type="region of interest" description="Disordered" evidence="1">
    <location>
        <begin position="316"/>
        <end position="346"/>
    </location>
</feature>
<reference evidence="3 4" key="1">
    <citation type="submission" date="2018-09" db="EMBL/GenBank/DDBJ databases">
        <title>Whole genome sequencing of Microbacterium oryzae strain MB-10T.</title>
        <authorList>
            <person name="Das S.K."/>
        </authorList>
    </citation>
    <scope>NUCLEOTIDE SEQUENCE [LARGE SCALE GENOMIC DNA]</scope>
    <source>
        <strain evidence="3 4">MB-10</strain>
    </source>
</reference>
<dbReference type="Pfam" id="PF00656">
    <property type="entry name" value="Peptidase_C14"/>
    <property type="match status" value="1"/>
</dbReference>
<dbReference type="GO" id="GO:0005737">
    <property type="term" value="C:cytoplasm"/>
    <property type="evidence" value="ECO:0007669"/>
    <property type="project" value="TreeGrafter"/>
</dbReference>
<dbReference type="SUPFAM" id="SSF52129">
    <property type="entry name" value="Caspase-like"/>
    <property type="match status" value="1"/>
</dbReference>
<evidence type="ECO:0000256" key="1">
    <source>
        <dbReference type="SAM" id="MobiDB-lite"/>
    </source>
</evidence>
<dbReference type="InterPro" id="IPR050452">
    <property type="entry name" value="Metacaspase"/>
</dbReference>
<feature type="domain" description="Peptidase C14 caspase" evidence="2">
    <location>
        <begin position="391"/>
        <end position="650"/>
    </location>
</feature>